<dbReference type="HOGENOM" id="CLU_3268015_0_0_9"/>
<organism evidence="1 2">
    <name type="scientific">Clostridium thermobutyricum</name>
    <dbReference type="NCBI Taxonomy" id="29372"/>
    <lineage>
        <taxon>Bacteria</taxon>
        <taxon>Bacillati</taxon>
        <taxon>Bacillota</taxon>
        <taxon>Clostridia</taxon>
        <taxon>Eubacteriales</taxon>
        <taxon>Clostridiaceae</taxon>
        <taxon>Clostridium</taxon>
    </lineage>
</organism>
<evidence type="ECO:0000313" key="2">
    <source>
        <dbReference type="Proteomes" id="UP000013097"/>
    </source>
</evidence>
<dbReference type="RefSeq" id="WP_002599471.1">
    <property type="nucleotide sequence ID" value="NZ_KB850958.1"/>
</dbReference>
<comment type="caution">
    <text evidence="1">The sequence shown here is derived from an EMBL/GenBank/DDBJ whole genome shotgun (WGS) entry which is preliminary data.</text>
</comment>
<protein>
    <submittedName>
        <fullName evidence="1">Uncharacterized protein</fullName>
    </submittedName>
</protein>
<dbReference type="Proteomes" id="UP000013097">
    <property type="component" value="Unassembled WGS sequence"/>
</dbReference>
<evidence type="ECO:0000313" key="1">
    <source>
        <dbReference type="EMBL" id="ENY99894.1"/>
    </source>
</evidence>
<sequence length="41" mass="4884">MNKGQEQFFNFIMERVTEEGRKEAEELLKESFKKQANGTFN</sequence>
<dbReference type="AlphaFoldDB" id="N9WAH1"/>
<gene>
    <name evidence="1" type="ORF">HMPREF1092_03031</name>
</gene>
<dbReference type="PATRIC" id="fig|999411.4.peg.2945"/>
<name>N9WAH1_9CLOT</name>
<accession>N9WAH1</accession>
<dbReference type="EMBL" id="AGYT01000019">
    <property type="protein sequence ID" value="ENY99894.1"/>
    <property type="molecule type" value="Genomic_DNA"/>
</dbReference>
<proteinExistence type="predicted"/>
<reference evidence="1 2" key="1">
    <citation type="submission" date="2013-01" db="EMBL/GenBank/DDBJ databases">
        <title>The Genome Sequence of Clostridium colicanis 209318.</title>
        <authorList>
            <consortium name="The Broad Institute Genome Sequencing Platform"/>
            <person name="Earl A."/>
            <person name="Ward D."/>
            <person name="Feldgarden M."/>
            <person name="Gevers D."/>
            <person name="Courvalin P."/>
            <person name="Lambert T."/>
            <person name="Walker B."/>
            <person name="Young S.K."/>
            <person name="Zeng Q."/>
            <person name="Gargeya S."/>
            <person name="Fitzgerald M."/>
            <person name="Haas B."/>
            <person name="Abouelleil A."/>
            <person name="Alvarado L."/>
            <person name="Arachchi H.M."/>
            <person name="Berlin A.M."/>
            <person name="Chapman S.B."/>
            <person name="Dewar J."/>
            <person name="Goldberg J."/>
            <person name="Griggs A."/>
            <person name="Gujja S."/>
            <person name="Hansen M."/>
            <person name="Howarth C."/>
            <person name="Imamovic A."/>
            <person name="Larimer J."/>
            <person name="McCowan C."/>
            <person name="Murphy C."/>
            <person name="Neiman D."/>
            <person name="Pearson M."/>
            <person name="Priest M."/>
            <person name="Roberts A."/>
            <person name="Saif S."/>
            <person name="Shea T."/>
            <person name="Sisk P."/>
            <person name="Sykes S."/>
            <person name="Wortman J."/>
            <person name="Nusbaum C."/>
            <person name="Birren B."/>
        </authorList>
    </citation>
    <scope>NUCLEOTIDE SEQUENCE [LARGE SCALE GENOMIC DNA]</scope>
    <source>
        <strain evidence="1 2">209318</strain>
    </source>
</reference>
<keyword evidence="2" id="KW-1185">Reference proteome</keyword>